<evidence type="ECO:0000313" key="10">
    <source>
        <dbReference type="EMBL" id="GJJ79251.1"/>
    </source>
</evidence>
<dbReference type="OrthoDB" id="7694678at2759"/>
<evidence type="ECO:0000256" key="6">
    <source>
        <dbReference type="ARBA" id="ARBA00032658"/>
    </source>
</evidence>
<evidence type="ECO:0000256" key="7">
    <source>
        <dbReference type="SAM" id="MobiDB-lite"/>
    </source>
</evidence>
<evidence type="ECO:0000256" key="1">
    <source>
        <dbReference type="ARBA" id="ARBA00004127"/>
    </source>
</evidence>
<dbReference type="InterPro" id="IPR008915">
    <property type="entry name" value="Peptidase_M50"/>
</dbReference>
<evidence type="ECO:0000256" key="4">
    <source>
        <dbReference type="ARBA" id="ARBA00022989"/>
    </source>
</evidence>
<dbReference type="GO" id="GO:0012505">
    <property type="term" value="C:endomembrane system"/>
    <property type="evidence" value="ECO:0007669"/>
    <property type="project" value="UniProtKB-SubCell"/>
</dbReference>
<sequence>MGLTQLLVPFLATWLAIHVFLFLLQRFLNRPKLPTGPGSGQEYELLPTTVSSGQGQSISGSGSGQGSGLGSKASASASSSGLLVQPFHVRFSTTSLNSFFFRLGSAPRLARFWRIWYGLGVGFGLLAMVLGVALLGYAAVSLVSLAISDLLSLWPSSDPSAGTGVEEGIASTLNRLRKRELAAEAAPQTWPTTEQVYENKDDMVFVPVIPGVTLPLSHLPYYLIALLVSAIIHEAGHAIAAAREKTQVLSSGIFLYILYPGAFVDISPRALAAMSPLQQLKVICAGVWHNAVLFILAWAFLASGALQLAFRIVGWRYMTDGLSVVDVAPSSPLFGYLKAGHIVTKLNDMSLQGDPLFTWNRLLLDSTSEGAIEEASQQPGFCIPNNLLYVKPADCCLFTANETFGRSDDLSLSCFTPFENPWKAPIAVGNRVEERVSAPEGQCLTSVDILASPNPQRCSTAKDQSCDSGSTCLRPFHAFTTAAMTRLHYASPSWTSTPPGQENNDDGTVQQVVLYQGDPKDIWEAVQVTSVGTRWSFLPLWLPNAILLTVRYTMSFSLALSMLNIVPARHLDGHHALKAAAAFVYMVRQSYRSTQSLSESLLENIADHGGSTAVGLGLSTTAFPKAGSRAVKGIVVGTTVLLGFVMVGSMLQMIVTLIRQ</sequence>
<evidence type="ECO:0000256" key="3">
    <source>
        <dbReference type="ARBA" id="ARBA00022692"/>
    </source>
</evidence>
<reference evidence="10" key="2">
    <citation type="journal article" date="2022" name="Microbiol. Resour. Announc.">
        <title>Whole-Genome Sequence of Entomortierella parvispora E1425, a Mucoromycotan Fungus Associated with Burkholderiaceae-Related Endosymbiotic Bacteria.</title>
        <authorList>
            <person name="Herlambang A."/>
            <person name="Guo Y."/>
            <person name="Takashima Y."/>
            <person name="Narisawa K."/>
            <person name="Ohta H."/>
            <person name="Nishizawa T."/>
        </authorList>
    </citation>
    <scope>NUCLEOTIDE SEQUENCE</scope>
    <source>
        <strain evidence="10">E1425</strain>
    </source>
</reference>
<evidence type="ECO:0000313" key="11">
    <source>
        <dbReference type="Proteomes" id="UP000827284"/>
    </source>
</evidence>
<dbReference type="InterPro" id="IPR036034">
    <property type="entry name" value="PDZ_sf"/>
</dbReference>
<name>A0A9P3HMN5_9FUNG</name>
<feature type="transmembrane region" description="Helical" evidence="8">
    <location>
        <begin position="221"/>
        <end position="241"/>
    </location>
</feature>
<feature type="transmembrane region" description="Helical" evidence="8">
    <location>
        <begin position="291"/>
        <end position="310"/>
    </location>
</feature>
<dbReference type="Proteomes" id="UP000827284">
    <property type="component" value="Unassembled WGS sequence"/>
</dbReference>
<keyword evidence="3 8" id="KW-0812">Transmembrane</keyword>
<keyword evidence="4 8" id="KW-1133">Transmembrane helix</keyword>
<dbReference type="GO" id="GO:1905897">
    <property type="term" value="P:regulation of response to endoplasmic reticulum stress"/>
    <property type="evidence" value="ECO:0007669"/>
    <property type="project" value="TreeGrafter"/>
</dbReference>
<dbReference type="GO" id="GO:0004222">
    <property type="term" value="F:metalloendopeptidase activity"/>
    <property type="evidence" value="ECO:0007669"/>
    <property type="project" value="InterPro"/>
</dbReference>
<evidence type="ECO:0000259" key="9">
    <source>
        <dbReference type="Pfam" id="PF02163"/>
    </source>
</evidence>
<organism evidence="10 11">
    <name type="scientific">Entomortierella parvispora</name>
    <dbReference type="NCBI Taxonomy" id="205924"/>
    <lineage>
        <taxon>Eukaryota</taxon>
        <taxon>Fungi</taxon>
        <taxon>Fungi incertae sedis</taxon>
        <taxon>Mucoromycota</taxon>
        <taxon>Mortierellomycotina</taxon>
        <taxon>Mortierellomycetes</taxon>
        <taxon>Mortierellales</taxon>
        <taxon>Mortierellaceae</taxon>
        <taxon>Entomortierella</taxon>
    </lineage>
</organism>
<keyword evidence="11" id="KW-1185">Reference proteome</keyword>
<reference evidence="10" key="1">
    <citation type="submission" date="2021-11" db="EMBL/GenBank/DDBJ databases">
        <authorList>
            <person name="Herlambang A."/>
            <person name="Guo Y."/>
            <person name="Takashima Y."/>
            <person name="Nishizawa T."/>
        </authorList>
    </citation>
    <scope>NUCLEOTIDE SEQUENCE</scope>
    <source>
        <strain evidence="10">E1425</strain>
    </source>
</reference>
<dbReference type="PANTHER" id="PTHR13325">
    <property type="entry name" value="PROTEASE M50 MEMBRANE-BOUND TRANSCRIPTION FACTOR SITE 2 PROTEASE"/>
    <property type="match status" value="1"/>
</dbReference>
<proteinExistence type="inferred from homology"/>
<evidence type="ECO:0000256" key="8">
    <source>
        <dbReference type="SAM" id="Phobius"/>
    </source>
</evidence>
<dbReference type="SUPFAM" id="SSF50156">
    <property type="entry name" value="PDZ domain-like"/>
    <property type="match status" value="1"/>
</dbReference>
<comment type="caution">
    <text evidence="10">The sequence shown here is derived from an EMBL/GenBank/DDBJ whole genome shotgun (WGS) entry which is preliminary data.</text>
</comment>
<feature type="transmembrane region" description="Helical" evidence="8">
    <location>
        <begin position="634"/>
        <end position="658"/>
    </location>
</feature>
<dbReference type="GO" id="GO:0031293">
    <property type="term" value="P:membrane protein intracellular domain proteolysis"/>
    <property type="evidence" value="ECO:0007669"/>
    <property type="project" value="TreeGrafter"/>
</dbReference>
<feature type="region of interest" description="Disordered" evidence="7">
    <location>
        <begin position="50"/>
        <end position="72"/>
    </location>
</feature>
<dbReference type="InterPro" id="IPR001193">
    <property type="entry name" value="MBTPS2"/>
</dbReference>
<keyword evidence="5 8" id="KW-0472">Membrane</keyword>
<feature type="transmembrane region" description="Helical" evidence="8">
    <location>
        <begin position="6"/>
        <end position="24"/>
    </location>
</feature>
<feature type="transmembrane region" description="Helical" evidence="8">
    <location>
        <begin position="115"/>
        <end position="147"/>
    </location>
</feature>
<feature type="compositionally biased region" description="Low complexity" evidence="7">
    <location>
        <begin position="51"/>
        <end position="60"/>
    </location>
</feature>
<dbReference type="EMBL" id="BQFW01000017">
    <property type="protein sequence ID" value="GJJ79251.1"/>
    <property type="molecule type" value="Genomic_DNA"/>
</dbReference>
<dbReference type="GO" id="GO:0005737">
    <property type="term" value="C:cytoplasm"/>
    <property type="evidence" value="ECO:0007669"/>
    <property type="project" value="TreeGrafter"/>
</dbReference>
<accession>A0A9P3HMN5</accession>
<feature type="domain" description="Peptidase M50" evidence="9">
    <location>
        <begin position="221"/>
        <end position="582"/>
    </location>
</feature>
<feature type="transmembrane region" description="Helical" evidence="8">
    <location>
        <begin position="253"/>
        <end position="271"/>
    </location>
</feature>
<dbReference type="GO" id="GO:0016020">
    <property type="term" value="C:membrane"/>
    <property type="evidence" value="ECO:0007669"/>
    <property type="project" value="InterPro"/>
</dbReference>
<gene>
    <name evidence="10" type="ORF">EMPS_11611</name>
</gene>
<dbReference type="PANTHER" id="PTHR13325:SF3">
    <property type="entry name" value="MEMBRANE-BOUND TRANSCRIPTION FACTOR SITE-2 PROTEASE"/>
    <property type="match status" value="1"/>
</dbReference>
<comment type="subcellular location">
    <subcellularLocation>
        <location evidence="1">Endomembrane system</location>
        <topology evidence="1">Multi-pass membrane protein</topology>
    </subcellularLocation>
</comment>
<dbReference type="Pfam" id="PF02163">
    <property type="entry name" value="Peptidase_M50"/>
    <property type="match status" value="1"/>
</dbReference>
<dbReference type="AlphaFoldDB" id="A0A9P3HMN5"/>
<dbReference type="PRINTS" id="PR01000">
    <property type="entry name" value="SREBPS2PTASE"/>
</dbReference>
<evidence type="ECO:0000256" key="5">
    <source>
        <dbReference type="ARBA" id="ARBA00023136"/>
    </source>
</evidence>
<evidence type="ECO:0000256" key="2">
    <source>
        <dbReference type="ARBA" id="ARBA00009989"/>
    </source>
</evidence>
<comment type="similarity">
    <text evidence="2">Belongs to the peptidase M50A family.</text>
</comment>
<protein>
    <recommendedName>
        <fullName evidence="6">Endopeptidase S2P</fullName>
    </recommendedName>
</protein>